<accession>A0ACC3AJM4</accession>
<protein>
    <submittedName>
        <fullName evidence="1">Uncharacterized protein</fullName>
    </submittedName>
</protein>
<dbReference type="EMBL" id="JAPDRQ010000005">
    <property type="protein sequence ID" value="KAJ9663998.1"/>
    <property type="molecule type" value="Genomic_DNA"/>
</dbReference>
<comment type="caution">
    <text evidence="1">The sequence shown here is derived from an EMBL/GenBank/DDBJ whole genome shotgun (WGS) entry which is preliminary data.</text>
</comment>
<evidence type="ECO:0000313" key="1">
    <source>
        <dbReference type="EMBL" id="KAJ9663998.1"/>
    </source>
</evidence>
<sequence length="546" mass="61484">MSAEPNTAPIKQGFNAQLALSTESDATISLAQKWLHDCITLDTACASERQSAVWDKKLPARLVNVNGEDSSTQSPRVVDTDEFPSNTSYLTLSHSWGDGKFLKLLSTNWQLLYSSIPVNELSRTHRDALSLTRRLGYQYIWIDSLCIIQDSSDDWKSQSTQMASIYGNSTCNIAAENASRRGGCFIRRNALMQRPCQLTQSSDVDPAEGIYAHPYHTSNWSAFPNHYYSSVPLLGRAWVQQERMLSPRILYFGGSEIHWECCSFQASEVWPQGSPSKDYGFDEVYPLKAAFGSLIKPFKNWDREDWNVFVYELWHNGVIREYTAAELTFEKDRLVALAGIAGVIQKRTGMTYVAGLWKELLPMDLMWQNMDPPVAGQKHLKPMPWKAPTWSWASVKGRKRHNLYAYNDPKNGDILYVSRVIDCVVTPLEIDKPILGEVSGGTITLTGFLALLVRSQTAETPKVVINFDIDVPFSTQLFYFCLMKTKDNETTRTNKGLILAKAEPKPEADSAKHTGNYIRVGAFVSSYKVETGCVFDNVEEVLINIC</sequence>
<reference evidence="1" key="1">
    <citation type="submission" date="2022-10" db="EMBL/GenBank/DDBJ databases">
        <title>Culturing micro-colonial fungi from biological soil crusts in the Mojave desert and describing Neophaeococcomyces mojavensis, and introducing the new genera and species Taxawa tesnikishii.</title>
        <authorList>
            <person name="Kurbessoian T."/>
            <person name="Stajich J.E."/>
        </authorList>
    </citation>
    <scope>NUCLEOTIDE SEQUENCE</scope>
    <source>
        <strain evidence="1">JES_112</strain>
    </source>
</reference>
<proteinExistence type="predicted"/>
<keyword evidence="2" id="KW-1185">Reference proteome</keyword>
<gene>
    <name evidence="1" type="ORF">H2198_000501</name>
</gene>
<dbReference type="Proteomes" id="UP001172386">
    <property type="component" value="Unassembled WGS sequence"/>
</dbReference>
<name>A0ACC3AJM4_9EURO</name>
<organism evidence="1 2">
    <name type="scientific">Neophaeococcomyces mojaviensis</name>
    <dbReference type="NCBI Taxonomy" id="3383035"/>
    <lineage>
        <taxon>Eukaryota</taxon>
        <taxon>Fungi</taxon>
        <taxon>Dikarya</taxon>
        <taxon>Ascomycota</taxon>
        <taxon>Pezizomycotina</taxon>
        <taxon>Eurotiomycetes</taxon>
        <taxon>Chaetothyriomycetidae</taxon>
        <taxon>Chaetothyriales</taxon>
        <taxon>Chaetothyriales incertae sedis</taxon>
        <taxon>Neophaeococcomyces</taxon>
    </lineage>
</organism>
<evidence type="ECO:0000313" key="2">
    <source>
        <dbReference type="Proteomes" id="UP001172386"/>
    </source>
</evidence>